<evidence type="ECO:0000256" key="1">
    <source>
        <dbReference type="ARBA" id="ARBA00022763"/>
    </source>
</evidence>
<dbReference type="AlphaFoldDB" id="A0A1F4Y106"/>
<reference evidence="5 6" key="1">
    <citation type="journal article" date="2016" name="Nat. Commun.">
        <title>Thousands of microbial genomes shed light on interconnected biogeochemical processes in an aquifer system.</title>
        <authorList>
            <person name="Anantharaman K."/>
            <person name="Brown C.T."/>
            <person name="Hug L.A."/>
            <person name="Sharon I."/>
            <person name="Castelle C.J."/>
            <person name="Probst A.J."/>
            <person name="Thomas B.C."/>
            <person name="Singh A."/>
            <person name="Wilkins M.J."/>
            <person name="Karaoz U."/>
            <person name="Brodie E.L."/>
            <person name="Williams K.H."/>
            <person name="Hubbard S.S."/>
            <person name="Banfield J.F."/>
        </authorList>
    </citation>
    <scope>NUCLEOTIDE SEQUENCE [LARGE SCALE GENOMIC DNA]</scope>
</reference>
<protein>
    <recommendedName>
        <fullName evidence="4">DNA replication/recombination mediator RecO N-terminal domain-containing protein</fullName>
    </recommendedName>
</protein>
<dbReference type="InterPro" id="IPR022572">
    <property type="entry name" value="DNA_rep/recomb_RecO_N"/>
</dbReference>
<feature type="domain" description="DNA replication/recombination mediator RecO N-terminal" evidence="4">
    <location>
        <begin position="4"/>
        <end position="74"/>
    </location>
</feature>
<evidence type="ECO:0000256" key="2">
    <source>
        <dbReference type="ARBA" id="ARBA00023172"/>
    </source>
</evidence>
<dbReference type="SUPFAM" id="SSF50249">
    <property type="entry name" value="Nucleic acid-binding proteins"/>
    <property type="match status" value="1"/>
</dbReference>
<dbReference type="Pfam" id="PF11967">
    <property type="entry name" value="RecO_N"/>
    <property type="match status" value="1"/>
</dbReference>
<dbReference type="GO" id="GO:0006310">
    <property type="term" value="P:DNA recombination"/>
    <property type="evidence" value="ECO:0007669"/>
    <property type="project" value="UniProtKB-KW"/>
</dbReference>
<dbReference type="InterPro" id="IPR003717">
    <property type="entry name" value="RecO"/>
</dbReference>
<dbReference type="PANTHER" id="PTHR33991">
    <property type="entry name" value="DNA REPAIR PROTEIN RECO"/>
    <property type="match status" value="1"/>
</dbReference>
<dbReference type="Gene3D" id="2.40.50.140">
    <property type="entry name" value="Nucleic acid-binding proteins"/>
    <property type="match status" value="1"/>
</dbReference>
<dbReference type="InterPro" id="IPR012340">
    <property type="entry name" value="NA-bd_OB-fold"/>
</dbReference>
<evidence type="ECO:0000313" key="6">
    <source>
        <dbReference type="Proteomes" id="UP000178585"/>
    </source>
</evidence>
<evidence type="ECO:0000256" key="3">
    <source>
        <dbReference type="ARBA" id="ARBA00023204"/>
    </source>
</evidence>
<keyword evidence="1" id="KW-0227">DNA damage</keyword>
<dbReference type="GO" id="GO:0006302">
    <property type="term" value="P:double-strand break repair"/>
    <property type="evidence" value="ECO:0007669"/>
    <property type="project" value="TreeGrafter"/>
</dbReference>
<dbReference type="Proteomes" id="UP000178585">
    <property type="component" value="Unassembled WGS sequence"/>
</dbReference>
<proteinExistence type="predicted"/>
<dbReference type="EMBL" id="MEWZ01000002">
    <property type="protein sequence ID" value="OGC87660.1"/>
    <property type="molecule type" value="Genomic_DNA"/>
</dbReference>
<name>A0A1F4Y106_9BACT</name>
<organism evidence="5 6">
    <name type="scientific">Candidatus Adlerbacteria bacterium RIFCSPLOWO2_01_FULL_54_21b</name>
    <dbReference type="NCBI Taxonomy" id="1797245"/>
    <lineage>
        <taxon>Bacteria</taxon>
        <taxon>Candidatus Adleribacteriota</taxon>
    </lineage>
</organism>
<sequence>MHQKHITEGIVLGKHGVGEANVLVLVLTEELGLLRAKAVSARREDSKLRYGLETLSCGRYSFVQGKNGWRLTGADSVSRELLSADAVRRAAAGRVTRLLLRLVQGEEASALYATVMEGLRALVFSEHPNATEVVLVLRILSRLGYLPHTPALEPFVDGEFSVELSAKALESRALLIRTINESLQASGL</sequence>
<comment type="caution">
    <text evidence="5">The sequence shown here is derived from an EMBL/GenBank/DDBJ whole genome shotgun (WGS) entry which is preliminary data.</text>
</comment>
<evidence type="ECO:0000259" key="4">
    <source>
        <dbReference type="Pfam" id="PF11967"/>
    </source>
</evidence>
<gene>
    <name evidence="5" type="ORF">A2949_02055</name>
</gene>
<evidence type="ECO:0000313" key="5">
    <source>
        <dbReference type="EMBL" id="OGC87660.1"/>
    </source>
</evidence>
<accession>A0A1F4Y106</accession>
<dbReference type="PANTHER" id="PTHR33991:SF1">
    <property type="entry name" value="DNA REPAIR PROTEIN RECO"/>
    <property type="match status" value="1"/>
</dbReference>
<keyword evidence="2" id="KW-0233">DNA recombination</keyword>
<keyword evidence="3" id="KW-0234">DNA repair</keyword>
<dbReference type="STRING" id="1797245.A2949_02055"/>
<dbReference type="GO" id="GO:0043590">
    <property type="term" value="C:bacterial nucleoid"/>
    <property type="evidence" value="ECO:0007669"/>
    <property type="project" value="TreeGrafter"/>
</dbReference>